<dbReference type="PROSITE" id="PS00626">
    <property type="entry name" value="RCC1_2"/>
    <property type="match status" value="2"/>
</dbReference>
<dbReference type="HOGENOM" id="CLU_029788_2_1_1"/>
<dbReference type="InterPro" id="IPR051625">
    <property type="entry name" value="Signaling_Regulatory_Domain"/>
</dbReference>
<dbReference type="SUPFAM" id="SSF50985">
    <property type="entry name" value="RCC1/BLIP-II"/>
    <property type="match status" value="2"/>
</dbReference>
<proteinExistence type="predicted"/>
<evidence type="ECO:0000256" key="1">
    <source>
        <dbReference type="ARBA" id="ARBA00022737"/>
    </source>
</evidence>
<evidence type="ECO:0000259" key="3">
    <source>
        <dbReference type="PROSITE" id="PS50097"/>
    </source>
</evidence>
<dbReference type="SUPFAM" id="SSF54695">
    <property type="entry name" value="POZ domain"/>
    <property type="match status" value="1"/>
</dbReference>
<feature type="repeat" description="RCC1" evidence="2">
    <location>
        <begin position="221"/>
        <end position="274"/>
    </location>
</feature>
<protein>
    <submittedName>
        <fullName evidence="4">RCC1 and BTB domaincontaining protein putative</fullName>
    </submittedName>
</protein>
<dbReference type="InterPro" id="IPR000408">
    <property type="entry name" value="Reg_chr_condens"/>
</dbReference>
<feature type="repeat" description="RCC1" evidence="2">
    <location>
        <begin position="169"/>
        <end position="220"/>
    </location>
</feature>
<dbReference type="PRINTS" id="PR00633">
    <property type="entry name" value="RCCNDNSATION"/>
</dbReference>
<organism evidence="4">
    <name type="scientific">Albugo laibachii Nc14</name>
    <dbReference type="NCBI Taxonomy" id="890382"/>
    <lineage>
        <taxon>Eukaryota</taxon>
        <taxon>Sar</taxon>
        <taxon>Stramenopiles</taxon>
        <taxon>Oomycota</taxon>
        <taxon>Peronosporomycetes</taxon>
        <taxon>Albuginales</taxon>
        <taxon>Albuginaceae</taxon>
        <taxon>Albugo</taxon>
    </lineage>
</organism>
<feature type="repeat" description="RCC1" evidence="2">
    <location>
        <begin position="327"/>
        <end position="378"/>
    </location>
</feature>
<reference evidence="4" key="2">
    <citation type="submission" date="2011-02" db="EMBL/GenBank/DDBJ databases">
        <authorList>
            <person name="MacLean D."/>
        </authorList>
    </citation>
    <scope>NUCLEOTIDE SEQUENCE</scope>
</reference>
<accession>F0W207</accession>
<feature type="repeat" description="RCC1" evidence="2">
    <location>
        <begin position="275"/>
        <end position="326"/>
    </location>
</feature>
<feature type="domain" description="BTB" evidence="3">
    <location>
        <begin position="406"/>
        <end position="473"/>
    </location>
</feature>
<feature type="repeat" description="RCC1" evidence="2">
    <location>
        <begin position="11"/>
        <end position="62"/>
    </location>
</feature>
<dbReference type="PROSITE" id="PS50012">
    <property type="entry name" value="RCC1_3"/>
    <property type="match status" value="7"/>
</dbReference>
<dbReference type="InterPro" id="IPR011333">
    <property type="entry name" value="SKP1/BTB/POZ_sf"/>
</dbReference>
<dbReference type="Pfam" id="PF00651">
    <property type="entry name" value="BTB"/>
    <property type="match status" value="1"/>
</dbReference>
<name>F0W207_9STRA</name>
<dbReference type="PROSITE" id="PS50097">
    <property type="entry name" value="BTB"/>
    <property type="match status" value="1"/>
</dbReference>
<gene>
    <name evidence="4" type="primary">AlNc14C8G1085</name>
    <name evidence="4" type="ORF">ALNC14_012290</name>
</gene>
<dbReference type="Gene3D" id="2.130.10.30">
    <property type="entry name" value="Regulator of chromosome condensation 1/beta-lactamase-inhibitor protein II"/>
    <property type="match status" value="3"/>
</dbReference>
<keyword evidence="1" id="KW-0677">Repeat</keyword>
<evidence type="ECO:0000256" key="2">
    <source>
        <dbReference type="PROSITE-ProRule" id="PRU00235"/>
    </source>
</evidence>
<dbReference type="PANTHER" id="PTHR22872">
    <property type="entry name" value="BTK-BINDING PROTEIN-RELATED"/>
    <property type="match status" value="1"/>
</dbReference>
<dbReference type="EMBL" id="FR824053">
    <property type="protein sequence ID" value="CCA15086.1"/>
    <property type="molecule type" value="Genomic_DNA"/>
</dbReference>
<dbReference type="InterPro" id="IPR009091">
    <property type="entry name" value="RCC1/BLIP-II"/>
</dbReference>
<dbReference type="CDD" id="cd14733">
    <property type="entry name" value="BACK"/>
    <property type="match status" value="1"/>
</dbReference>
<feature type="repeat" description="RCC1" evidence="2">
    <location>
        <begin position="117"/>
        <end position="168"/>
    </location>
</feature>
<dbReference type="InterPro" id="IPR000210">
    <property type="entry name" value="BTB/POZ_dom"/>
</dbReference>
<feature type="repeat" description="RCC1" evidence="2">
    <location>
        <begin position="63"/>
        <end position="116"/>
    </location>
</feature>
<sequence length="554" mass="60392">MDSDKIAHEVFGAYSFGQNSYGELCHNDTVDRTLPTPISFCHNVKILDVACGNEQTAFLFETGDVFTCGYNDSGQCGIGSTSRVQSLRLVPALVTEDIAHIRSANGCEHLTAISRSGALYTFGFNSRGQLGHGSTNPITTPTKIKDLASYHVVEVACSYFHTIVMTMEGTLYAFGRNDLGQLGIDDGMDRHVPVPLTYFNSRPVLAVACGQHHTVVSLTNGGVVAFGKNDHGQLGTGYTLDYHASPSLLAAPLDSLVVPSLACGYYHTIALAEHGSVYSFGRNDYGQLGHGHRHHLSEPTLIKALAKTHAVQVTCGCYHTLVLSEDGKVYPFGRNNHGQLGLGNLIDCTSPQIIASLRDKFVVKVASGFYHSICLTATKNSVGSRMDTSHTLCQDLGKLVNNPMRSDLVFVLSGVQIHAHSCVVMARCEPLEKMLGGRMIEGSLSEINIPDYSPEVFQVFLEYLYTDEVASIQTTEPDAVFLLELLALADQYLVQRLCSMCERIILKRLSLENVVLVLQNAHFRNTPLLKKRCVEFVMDHFGQVIALELASGAL</sequence>
<dbReference type="AlphaFoldDB" id="F0W207"/>
<reference evidence="4" key="1">
    <citation type="journal article" date="2011" name="PLoS Biol.">
        <title>Gene gain and loss during evolution of obligate parasitism in the white rust pathogen of Arabidopsis thaliana.</title>
        <authorList>
            <person name="Kemen E."/>
            <person name="Gardiner A."/>
            <person name="Schultz-Larsen T."/>
            <person name="Kemen A.C."/>
            <person name="Balmuth A.L."/>
            <person name="Robert-Seilaniantz A."/>
            <person name="Bailey K."/>
            <person name="Holub E."/>
            <person name="Studholme D.J."/>
            <person name="Maclean D."/>
            <person name="Jones J.D."/>
        </authorList>
    </citation>
    <scope>NUCLEOTIDE SEQUENCE</scope>
</reference>
<dbReference type="InterPro" id="IPR058923">
    <property type="entry name" value="RCC1-like_dom"/>
</dbReference>
<dbReference type="SMART" id="SM00225">
    <property type="entry name" value="BTB"/>
    <property type="match status" value="1"/>
</dbReference>
<dbReference type="Pfam" id="PF25390">
    <property type="entry name" value="WD40_RLD"/>
    <property type="match status" value="1"/>
</dbReference>
<evidence type="ECO:0000313" key="4">
    <source>
        <dbReference type="EMBL" id="CCA15086.1"/>
    </source>
</evidence>
<dbReference type="Gene3D" id="3.30.710.10">
    <property type="entry name" value="Potassium Channel Kv1.1, Chain A"/>
    <property type="match status" value="1"/>
</dbReference>